<gene>
    <name evidence="3" type="ORF">H3N35_01020</name>
</gene>
<proteinExistence type="predicted"/>
<dbReference type="Proteomes" id="UP001215231">
    <property type="component" value="Chromosome"/>
</dbReference>
<dbReference type="EMBL" id="CP059693">
    <property type="protein sequence ID" value="WDE12100.1"/>
    <property type="molecule type" value="Genomic_DNA"/>
</dbReference>
<feature type="region of interest" description="Disordered" evidence="1">
    <location>
        <begin position="1"/>
        <end position="102"/>
    </location>
</feature>
<feature type="compositionally biased region" description="Polar residues" evidence="1">
    <location>
        <begin position="60"/>
        <end position="89"/>
    </location>
</feature>
<dbReference type="InterPro" id="IPR021136">
    <property type="entry name" value="Flagellar_hook_control-like_C"/>
</dbReference>
<dbReference type="InterPro" id="IPR052563">
    <property type="entry name" value="FliK"/>
</dbReference>
<dbReference type="PANTHER" id="PTHR37533">
    <property type="entry name" value="FLAGELLAR HOOK-LENGTH CONTROL PROTEIN"/>
    <property type="match status" value="1"/>
</dbReference>
<feature type="region of interest" description="Disordered" evidence="1">
    <location>
        <begin position="188"/>
        <end position="213"/>
    </location>
</feature>
<dbReference type="InterPro" id="IPR038610">
    <property type="entry name" value="FliK-like_C_sf"/>
</dbReference>
<protein>
    <submittedName>
        <fullName evidence="3">Flagellar hook-length control protein FliK</fullName>
    </submittedName>
</protein>
<dbReference type="Gene3D" id="3.30.750.140">
    <property type="match status" value="1"/>
</dbReference>
<keyword evidence="3" id="KW-0282">Flagellum</keyword>
<evidence type="ECO:0000313" key="3">
    <source>
        <dbReference type="EMBL" id="WDE12100.1"/>
    </source>
</evidence>
<dbReference type="RefSeq" id="WP_274052364.1">
    <property type="nucleotide sequence ID" value="NZ_CP059693.1"/>
</dbReference>
<feature type="domain" description="Flagellar hook-length control protein-like C-terminal" evidence="2">
    <location>
        <begin position="347"/>
        <end position="429"/>
    </location>
</feature>
<dbReference type="CDD" id="cd17470">
    <property type="entry name" value="T3SS_Flik_C"/>
    <property type="match status" value="1"/>
</dbReference>
<dbReference type="Pfam" id="PF02120">
    <property type="entry name" value="Flg_hook"/>
    <property type="match status" value="1"/>
</dbReference>
<feature type="compositionally biased region" description="Polar residues" evidence="1">
    <location>
        <begin position="1"/>
        <end position="10"/>
    </location>
</feature>
<organism evidence="3 4">
    <name type="scientific">Thalassomonas haliotis</name>
    <dbReference type="NCBI Taxonomy" id="485448"/>
    <lineage>
        <taxon>Bacteria</taxon>
        <taxon>Pseudomonadati</taxon>
        <taxon>Pseudomonadota</taxon>
        <taxon>Gammaproteobacteria</taxon>
        <taxon>Alteromonadales</taxon>
        <taxon>Colwelliaceae</taxon>
        <taxon>Thalassomonas</taxon>
    </lineage>
</organism>
<keyword evidence="3" id="KW-0969">Cilium</keyword>
<evidence type="ECO:0000256" key="1">
    <source>
        <dbReference type="SAM" id="MobiDB-lite"/>
    </source>
</evidence>
<keyword evidence="3" id="KW-0966">Cell projection</keyword>
<evidence type="ECO:0000259" key="2">
    <source>
        <dbReference type="Pfam" id="PF02120"/>
    </source>
</evidence>
<keyword evidence="4" id="KW-1185">Reference proteome</keyword>
<dbReference type="PANTHER" id="PTHR37533:SF2">
    <property type="entry name" value="FLAGELLAR HOOK-LENGTH CONTROL PROTEIN"/>
    <property type="match status" value="1"/>
</dbReference>
<name>A0ABY7VGC7_9GAMM</name>
<accession>A0ABY7VGC7</accession>
<sequence>MLPINTNASARDTIKADHISSNSHQGKEPATDENYQDILSSLEQEPGSGEGSSQDEQHRQAMSTQSPATPGQLTPENDNGTLAEQQANLPQPGLSADQAAEQISVEVPASQLADERADRQLISRANAAEIKNLNGDNSQLPKGEVKVGQSQEQVPTAQGKLTAAQDKLTAKAEREVIPAASTEQIAQNLSKQASGETAAANPAIDSGKQAEQASQASSQAVSLLYRQQELQGTTKLSSDQLQIMTEQSTRLGSKGLANTGALLNKLDGMQTAVLQQPLGDIRGMAEFSGAKVTTDGLTSSGQAQTFAVDPSLAERSQTANGKYEWSMLKLDSQRQNWSRQLFNTLQDRIEMQANQQIKQAKIRLDPPELGRLELMVRIEGDRMSVNVNASNAAVREALQETNERLRQELENQFGSSVDVNVGSDSSDQAFKNEEEMVAVANVEATEINQGSVPLTTGWLNALA</sequence>
<reference evidence="3 4" key="1">
    <citation type="journal article" date="2022" name="Mar. Drugs">
        <title>Bioassay-Guided Fractionation Leads to the Detection of Cholic Acid Generated by the Rare Thalassomonas sp.</title>
        <authorList>
            <person name="Pheiffer F."/>
            <person name="Schneider Y.K."/>
            <person name="Hansen E.H."/>
            <person name="Andersen J.H."/>
            <person name="Isaksson J."/>
            <person name="Busche T."/>
            <person name="R C."/>
            <person name="Kalinowski J."/>
            <person name="Zyl L.V."/>
            <person name="Trindade M."/>
        </authorList>
    </citation>
    <scope>NUCLEOTIDE SEQUENCE [LARGE SCALE GENOMIC DNA]</scope>
    <source>
        <strain evidence="3 4">A5K-61T</strain>
    </source>
</reference>
<evidence type="ECO:0000313" key="4">
    <source>
        <dbReference type="Proteomes" id="UP001215231"/>
    </source>
</evidence>